<dbReference type="KEGG" id="cmar:IMCC12053_2096"/>
<evidence type="ECO:0000256" key="1">
    <source>
        <dbReference type="SAM" id="MobiDB-lite"/>
    </source>
</evidence>
<dbReference type="EMBL" id="CP012023">
    <property type="protein sequence ID" value="ALI56043.1"/>
    <property type="molecule type" value="Genomic_DNA"/>
</dbReference>
<feature type="region of interest" description="Disordered" evidence="1">
    <location>
        <begin position="1"/>
        <end position="20"/>
    </location>
</feature>
<name>A0A0P0A053_9RHOB</name>
<protein>
    <submittedName>
        <fullName evidence="2">Uncharacterized protein</fullName>
    </submittedName>
</protein>
<evidence type="ECO:0000313" key="2">
    <source>
        <dbReference type="EMBL" id="ALI56043.1"/>
    </source>
</evidence>
<keyword evidence="3" id="KW-1185">Reference proteome</keyword>
<organism evidence="2 3">
    <name type="scientific">Celeribacter marinus</name>
    <dbReference type="NCBI Taxonomy" id="1397108"/>
    <lineage>
        <taxon>Bacteria</taxon>
        <taxon>Pseudomonadati</taxon>
        <taxon>Pseudomonadota</taxon>
        <taxon>Alphaproteobacteria</taxon>
        <taxon>Rhodobacterales</taxon>
        <taxon>Roseobacteraceae</taxon>
        <taxon>Celeribacter</taxon>
    </lineage>
</organism>
<proteinExistence type="predicted"/>
<accession>A0A0P0A053</accession>
<evidence type="ECO:0000313" key="3">
    <source>
        <dbReference type="Proteomes" id="UP000064920"/>
    </source>
</evidence>
<dbReference type="STRING" id="1397108.IMCC12053_2096"/>
<dbReference type="AlphaFoldDB" id="A0A0P0A053"/>
<gene>
    <name evidence="2" type="ORF">IMCC12053_2096</name>
</gene>
<sequence>MSLPSVQFSTGSSIRGSNQGRAISPCLRCHGRGVNKEVARM</sequence>
<dbReference type="PATRIC" id="fig|1397108.4.peg.2148"/>
<reference evidence="2 3" key="1">
    <citation type="submission" date="2015-05" db="EMBL/GenBank/DDBJ databases">
        <authorList>
            <person name="Wang D.B."/>
            <person name="Wang M."/>
        </authorList>
    </citation>
    <scope>NUCLEOTIDE SEQUENCE [LARGE SCALE GENOMIC DNA]</scope>
    <source>
        <strain evidence="2 3">IMCC 12053</strain>
    </source>
</reference>
<dbReference type="Proteomes" id="UP000064920">
    <property type="component" value="Chromosome"/>
</dbReference>